<accession>A0AAX4HH10</accession>
<dbReference type="AlphaFoldDB" id="A0AAX4HH10"/>
<dbReference type="Gene3D" id="3.40.630.30">
    <property type="match status" value="1"/>
</dbReference>
<dbReference type="GO" id="GO:0016747">
    <property type="term" value="F:acyltransferase activity, transferring groups other than amino-acyl groups"/>
    <property type="evidence" value="ECO:0007669"/>
    <property type="project" value="InterPro"/>
</dbReference>
<dbReference type="PANTHER" id="PTHR42791">
    <property type="entry name" value="GNAT FAMILY ACETYLTRANSFERASE"/>
    <property type="match status" value="1"/>
</dbReference>
<dbReference type="GeneID" id="88176159"/>
<dbReference type="KEGG" id="asau:88176159"/>
<organism evidence="3 4">
    <name type="scientific">Australozyma saopauloensis</name>
    <dbReference type="NCBI Taxonomy" id="291208"/>
    <lineage>
        <taxon>Eukaryota</taxon>
        <taxon>Fungi</taxon>
        <taxon>Dikarya</taxon>
        <taxon>Ascomycota</taxon>
        <taxon>Saccharomycotina</taxon>
        <taxon>Pichiomycetes</taxon>
        <taxon>Metschnikowiaceae</taxon>
        <taxon>Australozyma</taxon>
    </lineage>
</organism>
<dbReference type="PROSITE" id="PS51186">
    <property type="entry name" value="GNAT"/>
    <property type="match status" value="1"/>
</dbReference>
<dbReference type="InterPro" id="IPR016181">
    <property type="entry name" value="Acyl_CoA_acyltransferase"/>
</dbReference>
<keyword evidence="4" id="KW-1185">Reference proteome</keyword>
<dbReference type="InterPro" id="IPR000182">
    <property type="entry name" value="GNAT_dom"/>
</dbReference>
<sequence length="354" mass="40354">MFSVIQEDHESAFKRKPRLPQSQGGINGCNPGPLRLLSISNNNISVLQPAPVKLQNISTSPVQILDYRRVAKTLALAFDKDPFCNYVLNTKIEYPARESKHIRRKADLFVSFFEYYVYECMSLGGLVVVIKDNNLELELIQLRLKPLALSRVPFLGVACWNKLIYDKQEECFDYPHSLPSFANMHPTSIKFNVFKSLARCRQKVSRCVTSQLENERDSVLERMLASGSSITKDDPIWYLSDIGILPSMQGQGLAKKLMNHCLENYMLDHWCYLESSNQANRAFYTKMGWTLMNTFEVDEEMSEALSSSDEGELSTLPPKGRRGSFGLRERPKVVATPREALFMDSFVLRPTRGT</sequence>
<name>A0AAX4HH10_9ASCO</name>
<dbReference type="EMBL" id="CP138900">
    <property type="protein sequence ID" value="WPK27703.1"/>
    <property type="molecule type" value="Genomic_DNA"/>
</dbReference>
<feature type="region of interest" description="Disordered" evidence="1">
    <location>
        <begin position="302"/>
        <end position="325"/>
    </location>
</feature>
<dbReference type="CDD" id="cd04301">
    <property type="entry name" value="NAT_SF"/>
    <property type="match status" value="1"/>
</dbReference>
<feature type="domain" description="N-acetyltransferase" evidence="2">
    <location>
        <begin position="229"/>
        <end position="306"/>
    </location>
</feature>
<dbReference type="InterPro" id="IPR052523">
    <property type="entry name" value="Trichothecene_AcTrans"/>
</dbReference>
<reference evidence="3 4" key="1">
    <citation type="submission" date="2023-10" db="EMBL/GenBank/DDBJ databases">
        <title>Draft Genome Sequence of Candida saopaulonensis from a very Premature Infant with Sepsis.</title>
        <authorList>
            <person name="Ning Y."/>
            <person name="Dai R."/>
            <person name="Xiao M."/>
            <person name="Xu Y."/>
            <person name="Yan Q."/>
            <person name="Zhang L."/>
        </authorList>
    </citation>
    <scope>NUCLEOTIDE SEQUENCE [LARGE SCALE GENOMIC DNA]</scope>
    <source>
        <strain evidence="3 4">19XY460</strain>
    </source>
</reference>
<protein>
    <recommendedName>
        <fullName evidence="2">N-acetyltransferase domain-containing protein</fullName>
    </recommendedName>
</protein>
<evidence type="ECO:0000313" key="3">
    <source>
        <dbReference type="EMBL" id="WPK27703.1"/>
    </source>
</evidence>
<evidence type="ECO:0000256" key="1">
    <source>
        <dbReference type="SAM" id="MobiDB-lite"/>
    </source>
</evidence>
<evidence type="ECO:0000313" key="4">
    <source>
        <dbReference type="Proteomes" id="UP001338582"/>
    </source>
</evidence>
<proteinExistence type="predicted"/>
<dbReference type="Pfam" id="PF00583">
    <property type="entry name" value="Acetyltransf_1"/>
    <property type="match status" value="1"/>
</dbReference>
<dbReference type="SUPFAM" id="SSF55729">
    <property type="entry name" value="Acyl-CoA N-acyltransferases (Nat)"/>
    <property type="match status" value="1"/>
</dbReference>
<dbReference type="Proteomes" id="UP001338582">
    <property type="component" value="Chromosome 7"/>
</dbReference>
<dbReference type="PANTHER" id="PTHR42791:SF1">
    <property type="entry name" value="N-ACETYLTRANSFERASE DOMAIN-CONTAINING PROTEIN"/>
    <property type="match status" value="1"/>
</dbReference>
<evidence type="ECO:0000259" key="2">
    <source>
        <dbReference type="PROSITE" id="PS51186"/>
    </source>
</evidence>
<dbReference type="RefSeq" id="XP_062880080.1">
    <property type="nucleotide sequence ID" value="XM_063024010.1"/>
</dbReference>
<gene>
    <name evidence="3" type="ORF">PUMCH_005100</name>
</gene>